<proteinExistence type="predicted"/>
<name>A0A165GYW6_EXIGL</name>
<sequence length="190" mass="20928">MVLSKGRQNRGSEGMDTEGIEIAQCRIHEPKMQVERLVLRRISRMLGRDREDDTREMRERECERDERVERRRTAEFVASTATQKEQRAATVTGTRSASHLEHQRGGSQEEVEASPTPVASTSSRSGDFHSSAHARTLPPISIPPPTPTLPSETLLRRKSSVSGNKPWTPAANYLSVVSGGSAATIRASPA</sequence>
<evidence type="ECO:0000313" key="2">
    <source>
        <dbReference type="EMBL" id="KZV91202.1"/>
    </source>
</evidence>
<dbReference type="InParanoid" id="A0A165GYW6"/>
<gene>
    <name evidence="2" type="ORF">EXIGLDRAFT_101814</name>
</gene>
<evidence type="ECO:0000256" key="1">
    <source>
        <dbReference type="SAM" id="MobiDB-lite"/>
    </source>
</evidence>
<evidence type="ECO:0000313" key="3">
    <source>
        <dbReference type="Proteomes" id="UP000077266"/>
    </source>
</evidence>
<accession>A0A165GYW6</accession>
<protein>
    <submittedName>
        <fullName evidence="2">Uncharacterized protein</fullName>
    </submittedName>
</protein>
<reference evidence="2 3" key="1">
    <citation type="journal article" date="2016" name="Mol. Biol. Evol.">
        <title>Comparative Genomics of Early-Diverging Mushroom-Forming Fungi Provides Insights into the Origins of Lignocellulose Decay Capabilities.</title>
        <authorList>
            <person name="Nagy L.G."/>
            <person name="Riley R."/>
            <person name="Tritt A."/>
            <person name="Adam C."/>
            <person name="Daum C."/>
            <person name="Floudas D."/>
            <person name="Sun H."/>
            <person name="Yadav J.S."/>
            <person name="Pangilinan J."/>
            <person name="Larsson K.H."/>
            <person name="Matsuura K."/>
            <person name="Barry K."/>
            <person name="Labutti K."/>
            <person name="Kuo R."/>
            <person name="Ohm R.A."/>
            <person name="Bhattacharya S.S."/>
            <person name="Shirouzu T."/>
            <person name="Yoshinaga Y."/>
            <person name="Martin F.M."/>
            <person name="Grigoriev I.V."/>
            <person name="Hibbett D.S."/>
        </authorList>
    </citation>
    <scope>NUCLEOTIDE SEQUENCE [LARGE SCALE GENOMIC DNA]</scope>
    <source>
        <strain evidence="2 3">HHB12029</strain>
    </source>
</reference>
<dbReference type="EMBL" id="KV426032">
    <property type="protein sequence ID" value="KZV91202.1"/>
    <property type="molecule type" value="Genomic_DNA"/>
</dbReference>
<dbReference type="AlphaFoldDB" id="A0A165GYW6"/>
<feature type="compositionally biased region" description="Polar residues" evidence="1">
    <location>
        <begin position="79"/>
        <end position="97"/>
    </location>
</feature>
<dbReference type="Proteomes" id="UP000077266">
    <property type="component" value="Unassembled WGS sequence"/>
</dbReference>
<feature type="compositionally biased region" description="Basic and acidic residues" evidence="1">
    <location>
        <begin position="48"/>
        <end position="74"/>
    </location>
</feature>
<keyword evidence="3" id="KW-1185">Reference proteome</keyword>
<feature type="region of interest" description="Disordered" evidence="1">
    <location>
        <begin position="48"/>
        <end position="172"/>
    </location>
</feature>
<organism evidence="2 3">
    <name type="scientific">Exidia glandulosa HHB12029</name>
    <dbReference type="NCBI Taxonomy" id="1314781"/>
    <lineage>
        <taxon>Eukaryota</taxon>
        <taxon>Fungi</taxon>
        <taxon>Dikarya</taxon>
        <taxon>Basidiomycota</taxon>
        <taxon>Agaricomycotina</taxon>
        <taxon>Agaricomycetes</taxon>
        <taxon>Auriculariales</taxon>
        <taxon>Exidiaceae</taxon>
        <taxon>Exidia</taxon>
    </lineage>
</organism>